<sequence length="109" mass="12817">MFFQIAIIIGLNISCTLIFCIMQYLPINQSLILFGYYTNYFVFGLPPIIYLIFNKTIRTDFRKMIGNFLLFLAFKLDQQQTIAINNHSIIRVNPISNNNIISYRNINLR</sequence>
<dbReference type="AlphaFoldDB" id="A0A8S9ZQ06"/>
<dbReference type="PANTHER" id="PTHR23021">
    <property type="entry name" value="SERPENTINE RECEPTOR, CLASS T"/>
    <property type="match status" value="1"/>
</dbReference>
<dbReference type="PANTHER" id="PTHR23021:SF11">
    <property type="entry name" value="SERPENTINE RECEPTOR, CLASS T"/>
    <property type="match status" value="1"/>
</dbReference>
<evidence type="ECO:0008006" key="4">
    <source>
        <dbReference type="Google" id="ProtNLM"/>
    </source>
</evidence>
<dbReference type="InterPro" id="IPR019425">
    <property type="entry name" value="7TM_GPCR_serpentine_rcpt_Srt"/>
</dbReference>
<protein>
    <recommendedName>
        <fullName evidence="4">Serpentine receptor class gamma</fullName>
    </recommendedName>
</protein>
<accession>A0A8S9ZQ06</accession>
<dbReference type="Proteomes" id="UP000605970">
    <property type="component" value="Unassembled WGS sequence"/>
</dbReference>
<reference evidence="2" key="1">
    <citation type="journal article" date="2020" name="Ecol. Evol.">
        <title>Genome structure and content of the rice root-knot nematode (Meloidogyne graminicola).</title>
        <authorList>
            <person name="Phan N.T."/>
            <person name="Danchin E.G.J."/>
            <person name="Klopp C."/>
            <person name="Perfus-Barbeoch L."/>
            <person name="Kozlowski D.K."/>
            <person name="Koutsovoulos G.D."/>
            <person name="Lopez-Roques C."/>
            <person name="Bouchez O."/>
            <person name="Zahm M."/>
            <person name="Besnard G."/>
            <person name="Bellafiore S."/>
        </authorList>
    </citation>
    <scope>NUCLEOTIDE SEQUENCE</scope>
    <source>
        <strain evidence="2">VN-18</strain>
    </source>
</reference>
<proteinExistence type="predicted"/>
<keyword evidence="1" id="KW-0812">Transmembrane</keyword>
<comment type="caution">
    <text evidence="2">The sequence shown here is derived from an EMBL/GenBank/DDBJ whole genome shotgun (WGS) entry which is preliminary data.</text>
</comment>
<keyword evidence="3" id="KW-1185">Reference proteome</keyword>
<keyword evidence="1" id="KW-1133">Transmembrane helix</keyword>
<feature type="transmembrane region" description="Helical" evidence="1">
    <location>
        <begin position="31"/>
        <end position="53"/>
    </location>
</feature>
<organism evidence="2 3">
    <name type="scientific">Meloidogyne graminicola</name>
    <dbReference type="NCBI Taxonomy" id="189291"/>
    <lineage>
        <taxon>Eukaryota</taxon>
        <taxon>Metazoa</taxon>
        <taxon>Ecdysozoa</taxon>
        <taxon>Nematoda</taxon>
        <taxon>Chromadorea</taxon>
        <taxon>Rhabditida</taxon>
        <taxon>Tylenchina</taxon>
        <taxon>Tylenchomorpha</taxon>
        <taxon>Tylenchoidea</taxon>
        <taxon>Meloidogynidae</taxon>
        <taxon>Meloidogyninae</taxon>
        <taxon>Meloidogyne</taxon>
    </lineage>
</organism>
<dbReference type="OrthoDB" id="5873059at2759"/>
<dbReference type="Pfam" id="PF10321">
    <property type="entry name" value="7TM_GPCR_Srt"/>
    <property type="match status" value="1"/>
</dbReference>
<dbReference type="EMBL" id="JABEBT010000045">
    <property type="protein sequence ID" value="KAF7635228.1"/>
    <property type="molecule type" value="Genomic_DNA"/>
</dbReference>
<evidence type="ECO:0000256" key="1">
    <source>
        <dbReference type="SAM" id="Phobius"/>
    </source>
</evidence>
<feature type="transmembrane region" description="Helical" evidence="1">
    <location>
        <begin position="5"/>
        <end position="25"/>
    </location>
</feature>
<evidence type="ECO:0000313" key="2">
    <source>
        <dbReference type="EMBL" id="KAF7635228.1"/>
    </source>
</evidence>
<name>A0A8S9ZQ06_9BILA</name>
<gene>
    <name evidence="2" type="ORF">Mgra_00005343</name>
</gene>
<evidence type="ECO:0000313" key="3">
    <source>
        <dbReference type="Proteomes" id="UP000605970"/>
    </source>
</evidence>
<keyword evidence="1" id="KW-0472">Membrane</keyword>